<reference evidence="2 3" key="1">
    <citation type="submission" date="2020-05" db="EMBL/GenBank/DDBJ databases">
        <title>Genomic Encyclopedia of Type Strains, Phase IV (KMG-V): Genome sequencing to study the core and pangenomes of soil and plant-associated prokaryotes.</title>
        <authorList>
            <person name="Whitman W."/>
        </authorList>
    </citation>
    <scope>NUCLEOTIDE SEQUENCE [LARGE SCALE GENOMIC DNA]</scope>
    <source>
        <strain evidence="2 3">C29</strain>
    </source>
</reference>
<sequence length="184" mass="19880">MKTSPLALSRRPLLALLAWPLLLAVPPAGAHGPTRQKVVESVLIDAPPARVWALIRDFSALKDWHPAIAESPADQGNTPGSVRTLKLRNGATLAETLDAWDDAKMRYTYRVKDGLPALPVSNYASTISVSDQGGRALVEWRGGFYRGHPNNDPPPELNDEAAVAAVTGVYRSGLEQLKKLAEGR</sequence>
<dbReference type="PANTHER" id="PTHR39332:SF7">
    <property type="entry name" value="SRPBCC FAMILY PROTEIN"/>
    <property type="match status" value="1"/>
</dbReference>
<keyword evidence="1" id="KW-0732">Signal</keyword>
<evidence type="ECO:0000256" key="1">
    <source>
        <dbReference type="SAM" id="SignalP"/>
    </source>
</evidence>
<dbReference type="SUPFAM" id="SSF55961">
    <property type="entry name" value="Bet v1-like"/>
    <property type="match status" value="1"/>
</dbReference>
<comment type="caution">
    <text evidence="2">The sequence shown here is derived from an EMBL/GenBank/DDBJ whole genome shotgun (WGS) entry which is preliminary data.</text>
</comment>
<dbReference type="CDD" id="cd07821">
    <property type="entry name" value="PYR_PYL_RCAR_like"/>
    <property type="match status" value="1"/>
</dbReference>
<name>A0ABX2FYN7_9BURK</name>
<dbReference type="InterPro" id="IPR023393">
    <property type="entry name" value="START-like_dom_sf"/>
</dbReference>
<dbReference type="Proteomes" id="UP001516061">
    <property type="component" value="Unassembled WGS sequence"/>
</dbReference>
<evidence type="ECO:0000313" key="2">
    <source>
        <dbReference type="EMBL" id="NRT55136.1"/>
    </source>
</evidence>
<organism evidence="2 3">
    <name type="scientific">Sphaerotilus uruguayifluvii</name>
    <dbReference type="NCBI Taxonomy" id="2735897"/>
    <lineage>
        <taxon>Bacteria</taxon>
        <taxon>Pseudomonadati</taxon>
        <taxon>Pseudomonadota</taxon>
        <taxon>Betaproteobacteria</taxon>
        <taxon>Burkholderiales</taxon>
        <taxon>Sphaerotilaceae</taxon>
        <taxon>Sphaerotilus</taxon>
    </lineage>
</organism>
<feature type="signal peptide" evidence="1">
    <location>
        <begin position="1"/>
        <end position="30"/>
    </location>
</feature>
<accession>A0ABX2FYN7</accession>
<proteinExistence type="predicted"/>
<dbReference type="EMBL" id="JABSNM010000003">
    <property type="protein sequence ID" value="NRT55136.1"/>
    <property type="molecule type" value="Genomic_DNA"/>
</dbReference>
<dbReference type="PANTHER" id="PTHR39332">
    <property type="entry name" value="BLL4707 PROTEIN"/>
    <property type="match status" value="1"/>
</dbReference>
<feature type="chain" id="PRO_5047465738" evidence="1">
    <location>
        <begin position="31"/>
        <end position="184"/>
    </location>
</feature>
<dbReference type="InterPro" id="IPR019587">
    <property type="entry name" value="Polyketide_cyclase/dehydratase"/>
</dbReference>
<protein>
    <submittedName>
        <fullName evidence="2">Uncharacterized protein YndB with AHSA1/START domain</fullName>
    </submittedName>
</protein>
<gene>
    <name evidence="2" type="ORF">HNQ01_000846</name>
</gene>
<dbReference type="Gene3D" id="3.30.530.20">
    <property type="match status" value="1"/>
</dbReference>
<dbReference type="Pfam" id="PF10604">
    <property type="entry name" value="Polyketide_cyc2"/>
    <property type="match status" value="1"/>
</dbReference>
<keyword evidence="3" id="KW-1185">Reference proteome</keyword>
<evidence type="ECO:0000313" key="3">
    <source>
        <dbReference type="Proteomes" id="UP001516061"/>
    </source>
</evidence>
<dbReference type="RefSeq" id="WP_173804129.1">
    <property type="nucleotide sequence ID" value="NZ_JABSNM010000003.1"/>
</dbReference>